<evidence type="ECO:0000313" key="1">
    <source>
        <dbReference type="EMBL" id="EFE07876.1"/>
    </source>
</evidence>
<protein>
    <submittedName>
        <fullName evidence="1">Uncharacterized protein</fullName>
    </submittedName>
</protein>
<dbReference type="Proteomes" id="UP000003880">
    <property type="component" value="Unassembled WGS sequence"/>
</dbReference>
<dbReference type="AlphaFoldDB" id="D4BD27"/>
<evidence type="ECO:0000313" key="2">
    <source>
        <dbReference type="Proteomes" id="UP000003880"/>
    </source>
</evidence>
<gene>
    <name evidence="1" type="ORF">CIT292_08394</name>
</gene>
<dbReference type="EMBL" id="ABWL02000009">
    <property type="protein sequence ID" value="EFE07876.1"/>
    <property type="molecule type" value="Genomic_DNA"/>
</dbReference>
<sequence length="44" mass="5171">MCCPFYDIVETINGLFAINRRVKLVNFIRLDEKIRKALIFVAKV</sequence>
<accession>D4BD27</accession>
<reference evidence="1 2" key="1">
    <citation type="submission" date="2010-02" db="EMBL/GenBank/DDBJ databases">
        <authorList>
            <person name="Weinstock G."/>
            <person name="Sodergren E."/>
            <person name="Clifton S."/>
            <person name="Fulton L."/>
            <person name="Fulton B."/>
            <person name="Courtney L."/>
            <person name="Fronick C."/>
            <person name="Harrison M."/>
            <person name="Strong C."/>
            <person name="Farmer C."/>
            <person name="Delahaunty K."/>
            <person name="Markovic C."/>
            <person name="Hall O."/>
            <person name="Minx P."/>
            <person name="Tomlinson C."/>
            <person name="Mitreva M."/>
            <person name="Nelson J."/>
            <person name="Hou S."/>
            <person name="Wollam A."/>
            <person name="Pepin K.H."/>
            <person name="Johnson M."/>
            <person name="Bhonagiri V."/>
            <person name="Zhang X."/>
            <person name="Suruliraj S."/>
            <person name="Warren W."/>
            <person name="Chinwalla A."/>
            <person name="Mardis E.R."/>
            <person name="Wilson R.K."/>
        </authorList>
    </citation>
    <scope>NUCLEOTIDE SEQUENCE [LARGE SCALE GENOMIC DNA]</scope>
    <source>
        <strain evidence="1 2">ATCC 29220</strain>
    </source>
</reference>
<proteinExistence type="predicted"/>
<name>D4BD27_9ENTR</name>
<comment type="caution">
    <text evidence="1">The sequence shown here is derived from an EMBL/GenBank/DDBJ whole genome shotgun (WGS) entry which is preliminary data.</text>
</comment>
<organism evidence="1 2">
    <name type="scientific">Citrobacter youngae ATCC 29220</name>
    <dbReference type="NCBI Taxonomy" id="500640"/>
    <lineage>
        <taxon>Bacteria</taxon>
        <taxon>Pseudomonadati</taxon>
        <taxon>Pseudomonadota</taxon>
        <taxon>Gammaproteobacteria</taxon>
        <taxon>Enterobacterales</taxon>
        <taxon>Enterobacteriaceae</taxon>
        <taxon>Citrobacter</taxon>
        <taxon>Citrobacter freundii complex</taxon>
    </lineage>
</organism>
<dbReference type="HOGENOM" id="CLU_3214204_0_0_6"/>